<protein>
    <submittedName>
        <fullName evidence="1">Uncharacterized protein</fullName>
    </submittedName>
</protein>
<reference evidence="1" key="2">
    <citation type="submission" date="2024-06" db="EMBL/GenBank/DDBJ databases">
        <authorList>
            <person name="Plum-Jensen L.E."/>
            <person name="Schramm A."/>
            <person name="Marshall I.P.G."/>
        </authorList>
    </citation>
    <scope>NUCLEOTIDE SEQUENCE</scope>
    <source>
        <strain evidence="1">Rat1</strain>
    </source>
</reference>
<proteinExistence type="predicted"/>
<dbReference type="KEGG" id="eaj:Q3M24_11085"/>
<name>A0AAU8M1E4_9BACT</name>
<gene>
    <name evidence="1" type="ORF">Q3M24_11085</name>
</gene>
<dbReference type="EMBL" id="CP159373">
    <property type="protein sequence ID" value="XCN75243.1"/>
    <property type="molecule type" value="Genomic_DNA"/>
</dbReference>
<sequence>MDEAKNDIEEYHQLLRTAFDAYLEQLRTGGLEPSEGFLPYDFEEEIAARQWSYPGCRIVENELRELTNDLNSWHNSLLYWNAWNKVIQPCHTDEVKAWELRSEFLEPLVFYCLFQPASSRDRFTFVVTNAMHQVRLMVENGYKDYLEGDRKTPDEKPKYLVRRLKEKRLSKLISIWSAEKEEFMALLRAIDDEAYKKETSDYRNRHSHIIGPQLGIGYVRTVVRSVRENTTMTEQPDGTYIDTPTGKMVASYSIGGGTPPLDLEKAHAANLEQYRRARKCYESYRKLLAVGMEAMPLAGKPRGEQGKTE</sequence>
<reference evidence="1" key="1">
    <citation type="journal article" date="2024" name="Syst. Appl. Microbiol.">
        <title>First single-strain enrichments of Electrothrix cable bacteria, description of E. aestuarii sp. nov. and E. rattekaaiensis sp. nov., and proposal of a cable bacteria taxonomy following the rules of the SeqCode.</title>
        <authorList>
            <person name="Plum-Jensen L.E."/>
            <person name="Schramm A."/>
            <person name="Marshall I.P.G."/>
        </authorList>
    </citation>
    <scope>NUCLEOTIDE SEQUENCE</scope>
    <source>
        <strain evidence="1">Rat1</strain>
    </source>
</reference>
<dbReference type="AlphaFoldDB" id="A0AAU8M1E4"/>
<evidence type="ECO:0000313" key="1">
    <source>
        <dbReference type="EMBL" id="XCN75243.1"/>
    </source>
</evidence>
<organism evidence="1">
    <name type="scientific">Candidatus Electrothrix aestuarii</name>
    <dbReference type="NCBI Taxonomy" id="3062594"/>
    <lineage>
        <taxon>Bacteria</taxon>
        <taxon>Pseudomonadati</taxon>
        <taxon>Thermodesulfobacteriota</taxon>
        <taxon>Desulfobulbia</taxon>
        <taxon>Desulfobulbales</taxon>
        <taxon>Desulfobulbaceae</taxon>
        <taxon>Candidatus Electrothrix</taxon>
    </lineage>
</organism>
<accession>A0AAU8M1E4</accession>